<sequence>MRLSVLYCDYVASGRALKFIEDYIRDEVLPAYANTHTTTSVTGLQTTLFRHEARSIIRDCVNAGEHDAVIFAGSGCTGAVHLLINSLTLSPVDESPIVIAGPYDHHSTLLPWREIASEVYQIGVTEEGSFDMGELHSVLKKLSGTDRKLIGCMSAASNITGNMLPVDDITICLHKAGALVFWDYAMAAPYVELNMNPFRGGVVGDDQQYIYKDAMFISTHKFIGGPSTPGILVAKKELFTNPVPSHAGGGTVFYVRREHHTYLKEIEVREEGGTPDIIGSIRAGLVFQLKRSVGVSNIVNREKYLYAKALAAWKDVEGLVILGSRSADRLPVFSMMFRKGNKFLHHNYAAALLDDVFGIQSRGGCACAGPYAHNLLGINEELAVVFEETLIEDSRLDRAHLRRTQEFSDKEILRPGFVRLNLPYFMTDEEVDFVIAAVKMVAADGWKLLPRYLFNPTTGEWKVRHHEVFEDRKWLGAISYTSGKMSFSYTNHSDTPAPNYQQTLEEAQKSCCLLLR</sequence>
<dbReference type="InterPro" id="IPR000192">
    <property type="entry name" value="Aminotrans_V_dom"/>
</dbReference>
<evidence type="ECO:0000313" key="3">
    <source>
        <dbReference type="Proteomes" id="UP000593567"/>
    </source>
</evidence>
<dbReference type="OrthoDB" id="420046at2759"/>
<name>A0A7J7K019_BUGNE</name>
<dbReference type="Gene3D" id="3.40.640.10">
    <property type="entry name" value="Type I PLP-dependent aspartate aminotransferase-like (Major domain)"/>
    <property type="match status" value="1"/>
</dbReference>
<dbReference type="PANTHER" id="PTHR43686:SF1">
    <property type="entry name" value="AMINOTRAN_5 DOMAIN-CONTAINING PROTEIN"/>
    <property type="match status" value="1"/>
</dbReference>
<organism evidence="2 3">
    <name type="scientific">Bugula neritina</name>
    <name type="common">Brown bryozoan</name>
    <name type="synonym">Sertularia neritina</name>
    <dbReference type="NCBI Taxonomy" id="10212"/>
    <lineage>
        <taxon>Eukaryota</taxon>
        <taxon>Metazoa</taxon>
        <taxon>Spiralia</taxon>
        <taxon>Lophotrochozoa</taxon>
        <taxon>Bryozoa</taxon>
        <taxon>Gymnolaemata</taxon>
        <taxon>Cheilostomatida</taxon>
        <taxon>Flustrina</taxon>
        <taxon>Buguloidea</taxon>
        <taxon>Bugulidae</taxon>
        <taxon>Bugula</taxon>
    </lineage>
</organism>
<proteinExistence type="predicted"/>
<evidence type="ECO:0000259" key="1">
    <source>
        <dbReference type="Pfam" id="PF00266"/>
    </source>
</evidence>
<dbReference type="EMBL" id="VXIV02001652">
    <property type="protein sequence ID" value="KAF6030946.1"/>
    <property type="molecule type" value="Genomic_DNA"/>
</dbReference>
<gene>
    <name evidence="2" type="ORF">EB796_010738</name>
</gene>
<feature type="domain" description="Aminotransferase class V" evidence="1">
    <location>
        <begin position="7"/>
        <end position="379"/>
    </location>
</feature>
<dbReference type="SUPFAM" id="SSF53383">
    <property type="entry name" value="PLP-dependent transferases"/>
    <property type="match status" value="1"/>
</dbReference>
<dbReference type="Gene3D" id="3.90.1150.10">
    <property type="entry name" value="Aspartate Aminotransferase, domain 1"/>
    <property type="match status" value="1"/>
</dbReference>
<dbReference type="AlphaFoldDB" id="A0A7J7K019"/>
<comment type="caution">
    <text evidence="2">The sequence shown here is derived from an EMBL/GenBank/DDBJ whole genome shotgun (WGS) entry which is preliminary data.</text>
</comment>
<dbReference type="InterPro" id="IPR015421">
    <property type="entry name" value="PyrdxlP-dep_Trfase_major"/>
</dbReference>
<dbReference type="InterPro" id="IPR015424">
    <property type="entry name" value="PyrdxlP-dep_Trfase"/>
</dbReference>
<accession>A0A7J7K019</accession>
<evidence type="ECO:0000313" key="2">
    <source>
        <dbReference type="EMBL" id="KAF6030946.1"/>
    </source>
</evidence>
<dbReference type="Proteomes" id="UP000593567">
    <property type="component" value="Unassembled WGS sequence"/>
</dbReference>
<reference evidence="2" key="1">
    <citation type="submission" date="2020-06" db="EMBL/GenBank/DDBJ databases">
        <title>Draft genome of Bugula neritina, a colonial animal packing powerful symbionts and potential medicines.</title>
        <authorList>
            <person name="Rayko M."/>
        </authorList>
    </citation>
    <scope>NUCLEOTIDE SEQUENCE [LARGE SCALE GENOMIC DNA]</scope>
    <source>
        <strain evidence="2">Kwan_BN1</strain>
    </source>
</reference>
<dbReference type="Pfam" id="PF00266">
    <property type="entry name" value="Aminotran_5"/>
    <property type="match status" value="1"/>
</dbReference>
<protein>
    <recommendedName>
        <fullName evidence="1">Aminotransferase class V domain-containing protein</fullName>
    </recommendedName>
</protein>
<keyword evidence="3" id="KW-1185">Reference proteome</keyword>
<dbReference type="PANTHER" id="PTHR43686">
    <property type="entry name" value="SULFURTRANSFERASE-RELATED"/>
    <property type="match status" value="1"/>
</dbReference>
<dbReference type="InterPro" id="IPR015422">
    <property type="entry name" value="PyrdxlP-dep_Trfase_small"/>
</dbReference>